<dbReference type="EMBL" id="QSEF01000015">
    <property type="protein sequence ID" value="RGZ46977.1"/>
    <property type="molecule type" value="Genomic_DNA"/>
</dbReference>
<keyword evidence="1" id="KW-0808">Transferase</keyword>
<organism evidence="1 2">
    <name type="scientific">Parabacteroides merdae</name>
    <dbReference type="NCBI Taxonomy" id="46503"/>
    <lineage>
        <taxon>Bacteria</taxon>
        <taxon>Pseudomonadati</taxon>
        <taxon>Bacteroidota</taxon>
        <taxon>Bacteroidia</taxon>
        <taxon>Bacteroidales</taxon>
        <taxon>Tannerellaceae</taxon>
        <taxon>Parabacteroides</taxon>
    </lineage>
</organism>
<comment type="caution">
    <text evidence="1">The sequence shown here is derived from an EMBL/GenBank/DDBJ whole genome shotgun (WGS) entry which is preliminary data.</text>
</comment>
<evidence type="ECO:0000313" key="1">
    <source>
        <dbReference type="EMBL" id="RGZ46977.1"/>
    </source>
</evidence>
<gene>
    <name evidence="1" type="ORF">DW986_11290</name>
</gene>
<dbReference type="SUPFAM" id="SSF53756">
    <property type="entry name" value="UDP-Glycosyltransferase/glycogen phosphorylase"/>
    <property type="match status" value="1"/>
</dbReference>
<proteinExistence type="predicted"/>
<name>A0A3R5ZRD4_9BACT</name>
<dbReference type="Proteomes" id="UP000285173">
    <property type="component" value="Unassembled WGS sequence"/>
</dbReference>
<evidence type="ECO:0000313" key="2">
    <source>
        <dbReference type="Proteomes" id="UP000285173"/>
    </source>
</evidence>
<dbReference type="AlphaFoldDB" id="A0A3R5ZRD4"/>
<sequence length="441" mass="51585">MRILLITAEEWNNNVFGNGVLTNWFTGFDAEFAQIYTSPGLPYNDICNRYFRISDGEMAYSLISNKKAGRIVEKISAIEPKSVSMDNPKRKGVYGFMKKISLWCHTPVMLIRDFIWLYGRYDKIALKTFIDDFNPDIVFCPRYLTPSLMRLETIVRTLTDVPFVAFTADDEASFRQFNWSPLYWMRRMWVHHKFTKHVKNFYEHYWTFSKNQAYEYAQEYAIETSTLYKCGDFPEVFIEKKVGTPIRMVYAGRLYCNRWKTLAEIGKALRLINKNCERIVLDIYTTEELTSKYRKVLNSKNSIYVHGCVTPVELVEIYKKGDIALHVESMDKKNRLATRVSFSTKIIDLMASTCAILAVCWNQHAGYQYLKEHDAAFCVSDTKEIFPQLQILCDNPELIQLYARKAYNCGIQNHSRGKIQKQIRKMFDSIIGNLQNLDIKQ</sequence>
<protein>
    <submittedName>
        <fullName evidence="1">Glycosyltransferase family 1 protein</fullName>
    </submittedName>
</protein>
<dbReference type="Gene3D" id="3.40.50.2000">
    <property type="entry name" value="Glycogen Phosphorylase B"/>
    <property type="match status" value="1"/>
</dbReference>
<dbReference type="GO" id="GO:0016740">
    <property type="term" value="F:transferase activity"/>
    <property type="evidence" value="ECO:0007669"/>
    <property type="project" value="UniProtKB-KW"/>
</dbReference>
<accession>A0A3R5ZRD4</accession>
<reference evidence="1 2" key="1">
    <citation type="submission" date="2018-08" db="EMBL/GenBank/DDBJ databases">
        <title>A genome reference for cultivated species of the human gut microbiota.</title>
        <authorList>
            <person name="Zou Y."/>
            <person name="Xue W."/>
            <person name="Luo G."/>
        </authorList>
    </citation>
    <scope>NUCLEOTIDE SEQUENCE [LARGE SCALE GENOMIC DNA]</scope>
    <source>
        <strain evidence="1 2">AM50-15</strain>
    </source>
</reference>